<comment type="subcellular location">
    <subcellularLocation>
        <location evidence="1">Secreted</location>
    </subcellularLocation>
</comment>
<dbReference type="EMBL" id="JFCB01000028">
    <property type="protein sequence ID" value="KES04310.1"/>
    <property type="molecule type" value="Genomic_DNA"/>
</dbReference>
<dbReference type="STRING" id="55952.BU52_26230"/>
<evidence type="ECO:0000256" key="1">
    <source>
        <dbReference type="ARBA" id="ARBA00004613"/>
    </source>
</evidence>
<keyword evidence="3 9" id="KW-0732">Signal</keyword>
<dbReference type="InterPro" id="IPR009939">
    <property type="entry name" value="Chitosanase_fungal"/>
</dbReference>
<dbReference type="Proteomes" id="UP000028341">
    <property type="component" value="Unassembled WGS sequence"/>
</dbReference>
<keyword evidence="5" id="KW-0119">Carbohydrate metabolism</keyword>
<keyword evidence="4" id="KW-0378">Hydrolase</keyword>
<dbReference type="RefSeq" id="WP_235216417.1">
    <property type="nucleotide sequence ID" value="NZ_JFCB01000028.1"/>
</dbReference>
<protein>
    <submittedName>
        <fullName evidence="10">Uncharacterized protein</fullName>
    </submittedName>
</protein>
<evidence type="ECO:0000256" key="7">
    <source>
        <dbReference type="ARBA" id="ARBA00023326"/>
    </source>
</evidence>
<evidence type="ECO:0000256" key="5">
    <source>
        <dbReference type="ARBA" id="ARBA00023277"/>
    </source>
</evidence>
<dbReference type="PANTHER" id="PTHR42061">
    <property type="entry name" value="ENDO-CHITOSANASE"/>
    <property type="match status" value="1"/>
</dbReference>
<dbReference type="GO" id="GO:0005576">
    <property type="term" value="C:extracellular region"/>
    <property type="evidence" value="ECO:0007669"/>
    <property type="project" value="UniProtKB-SubCell"/>
</dbReference>
<keyword evidence="7" id="KW-0624">Polysaccharide degradation</keyword>
<dbReference type="GO" id="GO:0000272">
    <property type="term" value="P:polysaccharide catabolic process"/>
    <property type="evidence" value="ECO:0007669"/>
    <property type="project" value="UniProtKB-KW"/>
</dbReference>
<keyword evidence="6" id="KW-0326">Glycosidase</keyword>
<gene>
    <name evidence="10" type="ORF">BU52_26230</name>
</gene>
<keyword evidence="2" id="KW-0964">Secreted</keyword>
<reference evidence="10 11" key="1">
    <citation type="submission" date="2014-02" db="EMBL/GenBank/DDBJ databases">
        <title>The genome announcement of Streptomyces toyocaensis NRRL15009.</title>
        <authorList>
            <person name="Hong H.-J."/>
            <person name="Kwun M.J."/>
        </authorList>
    </citation>
    <scope>NUCLEOTIDE SEQUENCE [LARGE SCALE GENOMIC DNA]</scope>
    <source>
        <strain evidence="10 11">NRRL 15009</strain>
    </source>
</reference>
<evidence type="ECO:0000256" key="6">
    <source>
        <dbReference type="ARBA" id="ARBA00023295"/>
    </source>
</evidence>
<dbReference type="GO" id="GO:0016977">
    <property type="term" value="F:chitosanase activity"/>
    <property type="evidence" value="ECO:0007669"/>
    <property type="project" value="InterPro"/>
</dbReference>
<evidence type="ECO:0000256" key="9">
    <source>
        <dbReference type="SAM" id="SignalP"/>
    </source>
</evidence>
<feature type="compositionally biased region" description="Basic and acidic residues" evidence="8">
    <location>
        <begin position="67"/>
        <end position="78"/>
    </location>
</feature>
<accession>A0A081XL87</accession>
<comment type="caution">
    <text evidence="10">The sequence shown here is derived from an EMBL/GenBank/DDBJ whole genome shotgun (WGS) entry which is preliminary data.</text>
</comment>
<proteinExistence type="predicted"/>
<evidence type="ECO:0000256" key="3">
    <source>
        <dbReference type="ARBA" id="ARBA00022729"/>
    </source>
</evidence>
<feature type="chain" id="PRO_5001766701" evidence="9">
    <location>
        <begin position="25"/>
        <end position="288"/>
    </location>
</feature>
<evidence type="ECO:0000256" key="4">
    <source>
        <dbReference type="ARBA" id="ARBA00022801"/>
    </source>
</evidence>
<keyword evidence="11" id="KW-1185">Reference proteome</keyword>
<evidence type="ECO:0000256" key="8">
    <source>
        <dbReference type="SAM" id="MobiDB-lite"/>
    </source>
</evidence>
<name>A0A081XL87_STRTO</name>
<dbReference type="AlphaFoldDB" id="A0A081XL87"/>
<evidence type="ECO:0000256" key="2">
    <source>
        <dbReference type="ARBA" id="ARBA00022525"/>
    </source>
</evidence>
<feature type="compositionally biased region" description="Low complexity" evidence="8">
    <location>
        <begin position="35"/>
        <end position="51"/>
    </location>
</feature>
<organism evidence="10 11">
    <name type="scientific">Streptomyces toyocaensis</name>
    <dbReference type="NCBI Taxonomy" id="55952"/>
    <lineage>
        <taxon>Bacteria</taxon>
        <taxon>Bacillati</taxon>
        <taxon>Actinomycetota</taxon>
        <taxon>Actinomycetes</taxon>
        <taxon>Kitasatosporales</taxon>
        <taxon>Streptomycetaceae</taxon>
        <taxon>Streptomyces</taxon>
    </lineage>
</organism>
<dbReference type="PANTHER" id="PTHR42061:SF6">
    <property type="entry name" value="ENDO-CHITOSANASE"/>
    <property type="match status" value="1"/>
</dbReference>
<feature type="signal peptide" evidence="9">
    <location>
        <begin position="1"/>
        <end position="24"/>
    </location>
</feature>
<evidence type="ECO:0000313" key="10">
    <source>
        <dbReference type="EMBL" id="KES04310.1"/>
    </source>
</evidence>
<dbReference type="eggNOG" id="COG3409">
    <property type="taxonomic scope" value="Bacteria"/>
</dbReference>
<evidence type="ECO:0000313" key="11">
    <source>
        <dbReference type="Proteomes" id="UP000028341"/>
    </source>
</evidence>
<feature type="region of interest" description="Disordered" evidence="8">
    <location>
        <begin position="21"/>
        <end position="95"/>
    </location>
</feature>
<dbReference type="Pfam" id="PF07335">
    <property type="entry name" value="Glyco_hydro_75"/>
    <property type="match status" value="1"/>
</dbReference>
<sequence length="288" mass="30040">MSCVRSISLAMAGVALLAPSAPPAASQLRTEPVARRAGPVPVRGEVPVPSRHTGPAPVRRANPVLSRRADPVPSRRGDVALSRSAASGPPRRTDPVTAADLLARVRTCTPVSHGHYREDQGSAATVPVCGTRDAVYWKADMDIDCDGRPGPRCNAATDPYFSASTAVAQSDGRPLSSEELPYVVVPAPSSVWNPRADGVRGGSVAAVVYRDRVRYAVVGDTGPADIIGEASYAAAESLGIDPDPRGGGTASGVTYIVFRNSEVTPVEDHEAAVTEGRRLAREFVDGGD</sequence>